<keyword evidence="3" id="KW-0731">Sigma factor</keyword>
<feature type="region of interest" description="Disordered" evidence="5">
    <location>
        <begin position="96"/>
        <end position="117"/>
    </location>
</feature>
<dbReference type="Gene3D" id="1.10.1740.10">
    <property type="match status" value="1"/>
</dbReference>
<dbReference type="InterPro" id="IPR039425">
    <property type="entry name" value="RNA_pol_sigma-70-like"/>
</dbReference>
<evidence type="ECO:0000256" key="4">
    <source>
        <dbReference type="ARBA" id="ARBA00023163"/>
    </source>
</evidence>
<evidence type="ECO:0000256" key="5">
    <source>
        <dbReference type="SAM" id="MobiDB-lite"/>
    </source>
</evidence>
<dbReference type="Pfam" id="PF08281">
    <property type="entry name" value="Sigma70_r4_2"/>
    <property type="match status" value="1"/>
</dbReference>
<dbReference type="PANTHER" id="PTHR43133:SF53">
    <property type="entry name" value="ECF RNA POLYMERASE SIGMA-E FACTOR"/>
    <property type="match status" value="1"/>
</dbReference>
<dbReference type="InterPro" id="IPR014284">
    <property type="entry name" value="RNA_pol_sigma-70_dom"/>
</dbReference>
<evidence type="ECO:0000256" key="3">
    <source>
        <dbReference type="ARBA" id="ARBA00023082"/>
    </source>
</evidence>
<keyword evidence="4" id="KW-0804">Transcription</keyword>
<protein>
    <submittedName>
        <fullName evidence="8">Sigma-70 family RNA polymerase sigma factor</fullName>
    </submittedName>
</protein>
<feature type="domain" description="RNA polymerase sigma factor 70 region 4 type 2" evidence="7">
    <location>
        <begin position="151"/>
        <end position="202"/>
    </location>
</feature>
<evidence type="ECO:0000313" key="8">
    <source>
        <dbReference type="EMBL" id="MST33501.1"/>
    </source>
</evidence>
<dbReference type="InterPro" id="IPR036388">
    <property type="entry name" value="WH-like_DNA-bd_sf"/>
</dbReference>
<evidence type="ECO:0000259" key="6">
    <source>
        <dbReference type="Pfam" id="PF04542"/>
    </source>
</evidence>
<dbReference type="InterPro" id="IPR007627">
    <property type="entry name" value="RNA_pol_sigma70_r2"/>
</dbReference>
<dbReference type="NCBIfam" id="TIGR02937">
    <property type="entry name" value="sigma70-ECF"/>
    <property type="match status" value="1"/>
</dbReference>
<evidence type="ECO:0000256" key="1">
    <source>
        <dbReference type="ARBA" id="ARBA00010641"/>
    </source>
</evidence>
<sequence>MSAAAEAGIDDAALLEALRAGDEASFEVLVCRHHRALFTLARSYVRSETVAEEIVQETWLGVLRGLDRFEGRSSLKTWIFSVLINQARARGRLEQRRAATSLDEGPPGDGPAEDPRRFVPPGDAFEGYWVTAPRCFGHLPEEQVTSTETLEAVAEAIRSLPARQREVITLRDVEGWSAEEVCASLGLSEANQRVLLHRARVRVRSVLEGHFAAEGAS</sequence>
<feature type="domain" description="RNA polymerase sigma-70 region 2" evidence="6">
    <location>
        <begin position="29"/>
        <end position="92"/>
    </location>
</feature>
<keyword evidence="2" id="KW-0805">Transcription regulation</keyword>
<dbReference type="Gene3D" id="1.10.10.10">
    <property type="entry name" value="Winged helix-like DNA-binding domain superfamily/Winged helix DNA-binding domain"/>
    <property type="match status" value="1"/>
</dbReference>
<dbReference type="EMBL" id="WJHE01000616">
    <property type="protein sequence ID" value="MST33501.1"/>
    <property type="molecule type" value="Genomic_DNA"/>
</dbReference>
<dbReference type="SUPFAM" id="SSF88659">
    <property type="entry name" value="Sigma3 and sigma4 domains of RNA polymerase sigma factors"/>
    <property type="match status" value="1"/>
</dbReference>
<dbReference type="InterPro" id="IPR013324">
    <property type="entry name" value="RNA_pol_sigma_r3/r4-like"/>
</dbReference>
<organism evidence="8 9">
    <name type="scientific">Acidiferrimicrobium australe</name>
    <dbReference type="NCBI Taxonomy" id="2664430"/>
    <lineage>
        <taxon>Bacteria</taxon>
        <taxon>Bacillati</taxon>
        <taxon>Actinomycetota</taxon>
        <taxon>Acidimicrobiia</taxon>
        <taxon>Acidimicrobiales</taxon>
        <taxon>Acidimicrobiaceae</taxon>
        <taxon>Acidiferrimicrobium</taxon>
    </lineage>
</organism>
<reference evidence="8 9" key="1">
    <citation type="submission" date="2019-11" db="EMBL/GenBank/DDBJ databases">
        <title>Acidiferrimicrobium australis gen. nov., sp. nov., an acidophilic and obligately heterotrophic, member of the Actinobacteria that catalyses dissimilatory oxido- reduction of iron isolated from metal-rich acidic water in Chile.</title>
        <authorList>
            <person name="Gonzalez D."/>
            <person name="Huber K."/>
            <person name="Hedrich S."/>
            <person name="Rojas-Villalobos C."/>
            <person name="Quatrini R."/>
            <person name="Dinamarca M.A."/>
            <person name="Schwarz A."/>
            <person name="Canales C."/>
            <person name="Nancucheo I."/>
        </authorList>
    </citation>
    <scope>NUCLEOTIDE SEQUENCE [LARGE SCALE GENOMIC DNA]</scope>
    <source>
        <strain evidence="8 9">USS-CCA1</strain>
    </source>
</reference>
<dbReference type="InterPro" id="IPR013325">
    <property type="entry name" value="RNA_pol_sigma_r2"/>
</dbReference>
<dbReference type="Proteomes" id="UP000437736">
    <property type="component" value="Unassembled WGS sequence"/>
</dbReference>
<name>A0ABW9QVF8_9ACTN</name>
<comment type="similarity">
    <text evidence="1">Belongs to the sigma-70 factor family. ECF subfamily.</text>
</comment>
<dbReference type="CDD" id="cd06171">
    <property type="entry name" value="Sigma70_r4"/>
    <property type="match status" value="1"/>
</dbReference>
<gene>
    <name evidence="8" type="ORF">GHK86_12320</name>
</gene>
<dbReference type="Pfam" id="PF04542">
    <property type="entry name" value="Sigma70_r2"/>
    <property type="match status" value="1"/>
</dbReference>
<comment type="caution">
    <text evidence="8">The sequence shown here is derived from an EMBL/GenBank/DDBJ whole genome shotgun (WGS) entry which is preliminary data.</text>
</comment>
<evidence type="ECO:0000256" key="2">
    <source>
        <dbReference type="ARBA" id="ARBA00023015"/>
    </source>
</evidence>
<proteinExistence type="inferred from homology"/>
<dbReference type="InterPro" id="IPR013249">
    <property type="entry name" value="RNA_pol_sigma70_r4_t2"/>
</dbReference>
<accession>A0ABW9QVF8</accession>
<keyword evidence="9" id="KW-1185">Reference proteome</keyword>
<dbReference type="SUPFAM" id="SSF88946">
    <property type="entry name" value="Sigma2 domain of RNA polymerase sigma factors"/>
    <property type="match status" value="1"/>
</dbReference>
<evidence type="ECO:0000259" key="7">
    <source>
        <dbReference type="Pfam" id="PF08281"/>
    </source>
</evidence>
<dbReference type="PANTHER" id="PTHR43133">
    <property type="entry name" value="RNA POLYMERASE ECF-TYPE SIGMA FACTO"/>
    <property type="match status" value="1"/>
</dbReference>
<evidence type="ECO:0000313" key="9">
    <source>
        <dbReference type="Proteomes" id="UP000437736"/>
    </source>
</evidence>